<evidence type="ECO:0000313" key="2">
    <source>
        <dbReference type="EMBL" id="VFP84523.1"/>
    </source>
</evidence>
<gene>
    <name evidence="2" type="ORF">ERCILAFE3058_610</name>
</gene>
<sequence precursor="true">MKFFNSIICICIYNKNIQSVCWILFLLISSTKTVDAVVTASSVLDFDHYTDNKADNKTHITTPIGSSTETPITSPLNSGPIKASIFNMSSDGKVAGGNIYTDGEWTQATIWFGPAWDTKIFLPVKKGGHVGPWYFSTVRSFSADGKIAGGNAPVETDTQHAVIWSGENWQTITNLDEWKPDDVIVSKVNSLSADGRIAGGSSTENIYHKVHGMIWSGENWGTKTDVGLLHTTVPVHSVVSVLSADGKVAGGYFSAASGEEVHGIIWSGENWATQTHLDNASGNGVMPSESSEVLSLSEDGKVAGGYYAGEDKNPHATIWYGAKWENKVDLEAANSSKSGSSKVYAVSSDGKLAGGGSDIIDNDYMRRAIIWYGEKWAQKIDVGTLNSDVSGSSEILGFSRDGTLAIGTSSSDSIHEHPFIVRLPRYVTHPTTDKPTMITESITPEKTTSIVKDPAVIPPFMIDVTNTRSTLNATASDSFSLMKAQQSTLTHLQQGCVANGNNLCWLIHANPTTVISKDVLPIVNVGYGLTEVFSVGGVITRPLSSSLPKSHKINGNNVGIGLYADWHALRRFGEFYFRPALAFSQYKLDIQRSMSFNTEYGEGNSTFNGVSSSLEWGGGHPIFNKDLGCFWHTGLRYNKLSRGSYREARTMNLPISYSKINYSTIIGDIGADIRVSILKPIILVSGIKVEHILKENSLISDADISGLSINRSSSHAPQIGRTLKSGIIYVFNQNLSLSVLESLTKTNAGHQTWRLALRLAGTF</sequence>
<organism evidence="2 3">
    <name type="scientific">Candidatus Erwinia haradaeae</name>
    <dbReference type="NCBI Taxonomy" id="1922217"/>
    <lineage>
        <taxon>Bacteria</taxon>
        <taxon>Pseudomonadati</taxon>
        <taxon>Pseudomonadota</taxon>
        <taxon>Gammaproteobacteria</taxon>
        <taxon>Enterobacterales</taxon>
        <taxon>Erwiniaceae</taxon>
        <taxon>Erwinia</taxon>
    </lineage>
</organism>
<dbReference type="AlphaFoldDB" id="A0A451DDG2"/>
<proteinExistence type="predicted"/>
<feature type="signal peptide" evidence="1">
    <location>
        <begin position="1"/>
        <end position="36"/>
    </location>
</feature>
<reference evidence="2 3" key="1">
    <citation type="submission" date="2019-02" db="EMBL/GenBank/DDBJ databases">
        <authorList>
            <person name="Manzano-Marin A."/>
            <person name="Manzano-Marin A."/>
        </authorList>
    </citation>
    <scope>NUCLEOTIDE SEQUENCE [LARGE SCALE GENOMIC DNA]</scope>
    <source>
        <strain evidence="2 3">ErCilaricifoliae</strain>
    </source>
</reference>
<name>A0A451DDG2_9GAMM</name>
<dbReference type="InterPro" id="IPR036709">
    <property type="entry name" value="Autotransporte_beta_dom_sf"/>
</dbReference>
<dbReference type="Proteomes" id="UP000294418">
    <property type="component" value="Chromosome"/>
</dbReference>
<protein>
    <submittedName>
        <fullName evidence="2">Autotransporter beta-domain superfamily protein</fullName>
    </submittedName>
</protein>
<accession>A0A451DDG2</accession>
<keyword evidence="1" id="KW-0732">Signal</keyword>
<feature type="chain" id="PRO_5019061478" evidence="1">
    <location>
        <begin position="37"/>
        <end position="763"/>
    </location>
</feature>
<evidence type="ECO:0000313" key="3">
    <source>
        <dbReference type="Proteomes" id="UP000294418"/>
    </source>
</evidence>
<evidence type="ECO:0000256" key="1">
    <source>
        <dbReference type="SAM" id="SignalP"/>
    </source>
</evidence>
<dbReference type="EMBL" id="LR217720">
    <property type="protein sequence ID" value="VFP84523.1"/>
    <property type="molecule type" value="Genomic_DNA"/>
</dbReference>
<dbReference type="Gene3D" id="2.40.128.130">
    <property type="entry name" value="Autotransporter beta-domain"/>
    <property type="match status" value="1"/>
</dbReference>
<dbReference type="SUPFAM" id="SSF103515">
    <property type="entry name" value="Autotransporter"/>
    <property type="match status" value="1"/>
</dbReference>